<feature type="region of interest" description="Disordered" evidence="5">
    <location>
        <begin position="69"/>
        <end position="133"/>
    </location>
</feature>
<dbReference type="STRING" id="90262.A0A1X2I9Y6"/>
<evidence type="ECO:0000256" key="2">
    <source>
        <dbReference type="ARBA" id="ARBA00023155"/>
    </source>
</evidence>
<dbReference type="PANTHER" id="PTHR11850">
    <property type="entry name" value="HOMEOBOX PROTEIN TRANSCRIPTION FACTORS"/>
    <property type="match status" value="1"/>
</dbReference>
<keyword evidence="8" id="KW-1185">Reference proteome</keyword>
<organism evidence="7 8">
    <name type="scientific">Absidia repens</name>
    <dbReference type="NCBI Taxonomy" id="90262"/>
    <lineage>
        <taxon>Eukaryota</taxon>
        <taxon>Fungi</taxon>
        <taxon>Fungi incertae sedis</taxon>
        <taxon>Mucoromycota</taxon>
        <taxon>Mucoromycotina</taxon>
        <taxon>Mucoromycetes</taxon>
        <taxon>Mucorales</taxon>
        <taxon>Cunninghamellaceae</taxon>
        <taxon>Absidia</taxon>
    </lineage>
</organism>
<comment type="subcellular location">
    <subcellularLocation>
        <location evidence="4">Nucleus</location>
    </subcellularLocation>
</comment>
<protein>
    <submittedName>
        <fullName evidence="7">Homeobox KN domain-domain-containing protein</fullName>
    </submittedName>
</protein>
<feature type="compositionally biased region" description="Low complexity" evidence="5">
    <location>
        <begin position="103"/>
        <end position="127"/>
    </location>
</feature>
<dbReference type="PROSITE" id="PS50071">
    <property type="entry name" value="HOMEOBOX_2"/>
    <property type="match status" value="1"/>
</dbReference>
<keyword evidence="1 4" id="KW-0238">DNA-binding</keyword>
<comment type="caution">
    <text evidence="7">The sequence shown here is derived from an EMBL/GenBank/DDBJ whole genome shotgun (WGS) entry which is preliminary data.</text>
</comment>
<evidence type="ECO:0000256" key="3">
    <source>
        <dbReference type="ARBA" id="ARBA00023242"/>
    </source>
</evidence>
<reference evidence="7 8" key="1">
    <citation type="submission" date="2016-07" db="EMBL/GenBank/DDBJ databases">
        <title>Pervasive Adenine N6-methylation of Active Genes in Fungi.</title>
        <authorList>
            <consortium name="DOE Joint Genome Institute"/>
            <person name="Mondo S.J."/>
            <person name="Dannebaum R.O."/>
            <person name="Kuo R.C."/>
            <person name="Labutti K."/>
            <person name="Haridas S."/>
            <person name="Kuo A."/>
            <person name="Salamov A."/>
            <person name="Ahrendt S.R."/>
            <person name="Lipzen A."/>
            <person name="Sullivan W."/>
            <person name="Andreopoulos W.B."/>
            <person name="Clum A."/>
            <person name="Lindquist E."/>
            <person name="Daum C."/>
            <person name="Ramamoorthy G.K."/>
            <person name="Gryganskyi A."/>
            <person name="Culley D."/>
            <person name="Magnuson J.K."/>
            <person name="James T.Y."/>
            <person name="O'Malley M.A."/>
            <person name="Stajich J.E."/>
            <person name="Spatafora J.W."/>
            <person name="Visel A."/>
            <person name="Grigoriev I.V."/>
        </authorList>
    </citation>
    <scope>NUCLEOTIDE SEQUENCE [LARGE SCALE GENOMIC DNA]</scope>
    <source>
        <strain evidence="7 8">NRRL 1336</strain>
    </source>
</reference>
<dbReference type="GO" id="GO:0005634">
    <property type="term" value="C:nucleus"/>
    <property type="evidence" value="ECO:0007669"/>
    <property type="project" value="UniProtKB-SubCell"/>
</dbReference>
<evidence type="ECO:0000256" key="4">
    <source>
        <dbReference type="PROSITE-ProRule" id="PRU00108"/>
    </source>
</evidence>
<feature type="DNA-binding region" description="Homeobox" evidence="4">
    <location>
        <begin position="131"/>
        <end position="189"/>
    </location>
</feature>
<dbReference type="SUPFAM" id="SSF46689">
    <property type="entry name" value="Homeodomain-like"/>
    <property type="match status" value="1"/>
</dbReference>
<accession>A0A1X2I9Y6</accession>
<dbReference type="GO" id="GO:0006355">
    <property type="term" value="P:regulation of DNA-templated transcription"/>
    <property type="evidence" value="ECO:0007669"/>
    <property type="project" value="InterPro"/>
</dbReference>
<dbReference type="InterPro" id="IPR008422">
    <property type="entry name" value="KN_HD"/>
</dbReference>
<evidence type="ECO:0000256" key="5">
    <source>
        <dbReference type="SAM" id="MobiDB-lite"/>
    </source>
</evidence>
<dbReference type="Proteomes" id="UP000193560">
    <property type="component" value="Unassembled WGS sequence"/>
</dbReference>
<dbReference type="Gene3D" id="1.10.10.60">
    <property type="entry name" value="Homeodomain-like"/>
    <property type="match status" value="1"/>
</dbReference>
<keyword evidence="2 4" id="KW-0371">Homeobox</keyword>
<feature type="compositionally biased region" description="Acidic residues" evidence="5">
    <location>
        <begin position="69"/>
        <end position="79"/>
    </location>
</feature>
<evidence type="ECO:0000313" key="8">
    <source>
        <dbReference type="Proteomes" id="UP000193560"/>
    </source>
</evidence>
<dbReference type="GO" id="GO:0003677">
    <property type="term" value="F:DNA binding"/>
    <property type="evidence" value="ECO:0007669"/>
    <property type="project" value="UniProtKB-UniRule"/>
</dbReference>
<evidence type="ECO:0000256" key="1">
    <source>
        <dbReference type="ARBA" id="ARBA00023125"/>
    </source>
</evidence>
<dbReference type="InterPro" id="IPR009057">
    <property type="entry name" value="Homeodomain-like_sf"/>
</dbReference>
<dbReference type="SMART" id="SM00389">
    <property type="entry name" value="HOX"/>
    <property type="match status" value="1"/>
</dbReference>
<dbReference type="OrthoDB" id="10056939at2759"/>
<feature type="domain" description="Homeobox" evidence="6">
    <location>
        <begin position="129"/>
        <end position="188"/>
    </location>
</feature>
<sequence length="235" mass="26927">MSRPFRPVILYKDECRFDLPVEKKEQIHDMLRMNGRLWTVLLSNHPHNTHTHHQKSTVVRRPSYQTPFELEDDDEDELPLDCYSSPSYEGDDSSNINKKTRKPSSSPMLSSSSSSPPSSPSSTSSSSITTARKRRGNLPKSITCLLKEWLVVHADHPYPSDDEKLYLQQETQLTINQISNWFINARRRLLPCLQAESHRISVESSQKEGRGGKKKQDKLSLDDRLCQVTFEATCV</sequence>
<dbReference type="CDD" id="cd00086">
    <property type="entry name" value="homeodomain"/>
    <property type="match status" value="1"/>
</dbReference>
<keyword evidence="3 4" id="KW-0539">Nucleus</keyword>
<dbReference type="InterPro" id="IPR001356">
    <property type="entry name" value="HD"/>
</dbReference>
<evidence type="ECO:0000259" key="6">
    <source>
        <dbReference type="PROSITE" id="PS50071"/>
    </source>
</evidence>
<evidence type="ECO:0000313" key="7">
    <source>
        <dbReference type="EMBL" id="ORZ12367.1"/>
    </source>
</evidence>
<dbReference type="AlphaFoldDB" id="A0A1X2I9Y6"/>
<name>A0A1X2I9Y6_9FUNG</name>
<dbReference type="Pfam" id="PF05920">
    <property type="entry name" value="Homeobox_KN"/>
    <property type="match status" value="1"/>
</dbReference>
<gene>
    <name evidence="7" type="ORF">BCR42DRAFT_394804</name>
</gene>
<dbReference type="EMBL" id="MCGE01000019">
    <property type="protein sequence ID" value="ORZ12367.1"/>
    <property type="molecule type" value="Genomic_DNA"/>
</dbReference>
<proteinExistence type="predicted"/>
<dbReference type="InterPro" id="IPR050224">
    <property type="entry name" value="TALE_homeobox"/>
</dbReference>